<proteinExistence type="predicted"/>
<accession>A0AA36H7D2</accession>
<feature type="transmembrane region" description="Helical" evidence="1">
    <location>
        <begin position="142"/>
        <end position="163"/>
    </location>
</feature>
<evidence type="ECO:0000313" key="2">
    <source>
        <dbReference type="EMBL" id="CAJ0605485.1"/>
    </source>
</evidence>
<keyword evidence="1" id="KW-0812">Transmembrane</keyword>
<evidence type="ECO:0000256" key="1">
    <source>
        <dbReference type="SAM" id="Phobius"/>
    </source>
</evidence>
<feature type="transmembrane region" description="Helical" evidence="1">
    <location>
        <begin position="12"/>
        <end position="36"/>
    </location>
</feature>
<keyword evidence="1" id="KW-0472">Membrane</keyword>
<feature type="transmembrane region" description="Helical" evidence="1">
    <location>
        <begin position="72"/>
        <end position="91"/>
    </location>
</feature>
<feature type="transmembrane region" description="Helical" evidence="1">
    <location>
        <begin position="98"/>
        <end position="122"/>
    </location>
</feature>
<dbReference type="AlphaFoldDB" id="A0AA36H7D2"/>
<reference evidence="2" key="1">
    <citation type="submission" date="2023-07" db="EMBL/GenBank/DDBJ databases">
        <authorList>
            <consortium name="CYATHOMIX"/>
        </authorList>
    </citation>
    <scope>NUCLEOTIDE SEQUENCE</scope>
    <source>
        <strain evidence="2">N/A</strain>
    </source>
</reference>
<gene>
    <name evidence="2" type="ORF">CYNAS_LOCUS17468</name>
</gene>
<organism evidence="2 3">
    <name type="scientific">Cylicocyclus nassatus</name>
    <name type="common">Nematode worm</name>
    <dbReference type="NCBI Taxonomy" id="53992"/>
    <lineage>
        <taxon>Eukaryota</taxon>
        <taxon>Metazoa</taxon>
        <taxon>Ecdysozoa</taxon>
        <taxon>Nematoda</taxon>
        <taxon>Chromadorea</taxon>
        <taxon>Rhabditida</taxon>
        <taxon>Rhabditina</taxon>
        <taxon>Rhabditomorpha</taxon>
        <taxon>Strongyloidea</taxon>
        <taxon>Strongylidae</taxon>
        <taxon>Cylicocyclus</taxon>
    </lineage>
</organism>
<evidence type="ECO:0000313" key="3">
    <source>
        <dbReference type="Proteomes" id="UP001176961"/>
    </source>
</evidence>
<keyword evidence="1" id="KW-1133">Transmembrane helix</keyword>
<name>A0AA36H7D2_CYLNA</name>
<protein>
    <submittedName>
        <fullName evidence="2">Uncharacterized protein</fullName>
    </submittedName>
</protein>
<dbReference type="PANTHER" id="PTHR37919">
    <property type="entry name" value="PROTEIN CBG05606"/>
    <property type="match status" value="1"/>
</dbReference>
<comment type="caution">
    <text evidence="2">The sequence shown here is derived from an EMBL/GenBank/DDBJ whole genome shotgun (WGS) entry which is preliminary data.</text>
</comment>
<keyword evidence="3" id="KW-1185">Reference proteome</keyword>
<sequence>MEKKRAPHTGCLPYWVEVWLVVSAFICLIDVLFTMLRPYTTEGILSGVYFAWNLYASVDVRYADPKDIVTCATGRIMLIEIAMNLVAVYLSRRRSRHALVTAFTTTAFVFWKTLWYFTLYIAPPPGNEPYFTEDSTYLDIFLIFWIPNGFWVLVPFVVMISLWNKLAVPVEKNYEAVGTA</sequence>
<dbReference type="Proteomes" id="UP001176961">
    <property type="component" value="Unassembled WGS sequence"/>
</dbReference>
<dbReference type="EMBL" id="CATQJL010000316">
    <property type="protein sequence ID" value="CAJ0605485.1"/>
    <property type="molecule type" value="Genomic_DNA"/>
</dbReference>
<dbReference type="PANTHER" id="PTHR37919:SF2">
    <property type="entry name" value="EXPERA DOMAIN-CONTAINING PROTEIN"/>
    <property type="match status" value="1"/>
</dbReference>